<dbReference type="GO" id="GO:0015074">
    <property type="term" value="P:DNA integration"/>
    <property type="evidence" value="ECO:0007669"/>
    <property type="project" value="UniProtKB-KW"/>
</dbReference>
<dbReference type="GO" id="GO:0003677">
    <property type="term" value="F:DNA binding"/>
    <property type="evidence" value="ECO:0007669"/>
    <property type="project" value="UniProtKB-UniRule"/>
</dbReference>
<sequence>MTTLLICTFVHGNAYHTTGNRNKFNKLVRRRGYMHVRKRGNKWCFVLDVGRDPQTGKRKQKWFSGFKTKKEAQKAMTAKLHELNQGAYIEPSKITLADYLNRWLNDYARINCSPRTLEGYEYIIEKHLIPDLGNITLDKLKPMDLQNYYGNKLINGRKDGSGGLSPRSVLHHHRVLHEALEYAVRWQVIAINPAKAATPPKPQKAQVNVLNKEEIHQLLTASKGTPYYEPIFFAVNTGMRRGEIFGLRWKDINFENNIISVRQTLQRLKSEGLKFRDTTKTDGSRRTIFVSESVIDMLKKLKTKQAKNKIKAGPYYKNYDLVFAKNDGSPIDVDYFSKAFGLLIKRINLPHIRFHDLRHTHATLLLQQGEHPKVVSERLGHSTIAITMDTYSHVMPNMQKEAAQKLDDFLFKNGG</sequence>
<proteinExistence type="inferred from homology"/>
<dbReference type="InterPro" id="IPR004107">
    <property type="entry name" value="Integrase_SAM-like_N"/>
</dbReference>
<dbReference type="Gene3D" id="1.10.443.10">
    <property type="entry name" value="Intergrase catalytic core"/>
    <property type="match status" value="1"/>
</dbReference>
<keyword evidence="4" id="KW-0233">DNA recombination</keyword>
<dbReference type="InterPro" id="IPR011010">
    <property type="entry name" value="DNA_brk_join_enz"/>
</dbReference>
<keyword evidence="2" id="KW-0229">DNA integration</keyword>
<evidence type="ECO:0008006" key="10">
    <source>
        <dbReference type="Google" id="ProtNLM"/>
    </source>
</evidence>
<evidence type="ECO:0000313" key="8">
    <source>
        <dbReference type="EMBL" id="OYD07900.1"/>
    </source>
</evidence>
<keyword evidence="3 5" id="KW-0238">DNA-binding</keyword>
<evidence type="ECO:0000256" key="1">
    <source>
        <dbReference type="ARBA" id="ARBA00008857"/>
    </source>
</evidence>
<dbReference type="PROSITE" id="PS51898">
    <property type="entry name" value="TYR_RECOMBINASE"/>
    <property type="match status" value="1"/>
</dbReference>
<evidence type="ECO:0000256" key="5">
    <source>
        <dbReference type="PROSITE-ProRule" id="PRU01248"/>
    </source>
</evidence>
<feature type="domain" description="Core-binding (CB)" evidence="7">
    <location>
        <begin position="94"/>
        <end position="184"/>
    </location>
</feature>
<evidence type="ECO:0000259" key="6">
    <source>
        <dbReference type="PROSITE" id="PS51898"/>
    </source>
</evidence>
<accession>A0A235B6H8</accession>
<gene>
    <name evidence="8" type="ORF">CHM34_07175</name>
</gene>
<dbReference type="InterPro" id="IPR002104">
    <property type="entry name" value="Integrase_catalytic"/>
</dbReference>
<dbReference type="PANTHER" id="PTHR30349:SF64">
    <property type="entry name" value="PROPHAGE INTEGRASE INTD-RELATED"/>
    <property type="match status" value="1"/>
</dbReference>
<protein>
    <recommendedName>
        <fullName evidence="10">Site-specific integrase</fullName>
    </recommendedName>
</protein>
<evidence type="ECO:0000256" key="4">
    <source>
        <dbReference type="ARBA" id="ARBA00023172"/>
    </source>
</evidence>
<reference evidence="8 9" key="1">
    <citation type="submission" date="2017-07" db="EMBL/GenBank/DDBJ databases">
        <title>The genome sequence of Paludifilum halophilum highlights mechanisms for microbial adaptation to high salt environemnts.</title>
        <authorList>
            <person name="Belbahri L."/>
        </authorList>
    </citation>
    <scope>NUCLEOTIDE SEQUENCE [LARGE SCALE GENOMIC DNA]</scope>
    <source>
        <strain evidence="8 9">DSM 102817</strain>
    </source>
</reference>
<dbReference type="PANTHER" id="PTHR30349">
    <property type="entry name" value="PHAGE INTEGRASE-RELATED"/>
    <property type="match status" value="1"/>
</dbReference>
<evidence type="ECO:0000256" key="3">
    <source>
        <dbReference type="ARBA" id="ARBA00023125"/>
    </source>
</evidence>
<dbReference type="Pfam" id="PF14659">
    <property type="entry name" value="Phage_int_SAM_3"/>
    <property type="match status" value="1"/>
</dbReference>
<keyword evidence="9" id="KW-1185">Reference proteome</keyword>
<comment type="similarity">
    <text evidence="1">Belongs to the 'phage' integrase family.</text>
</comment>
<dbReference type="InterPro" id="IPR028259">
    <property type="entry name" value="AP2-like_int_N"/>
</dbReference>
<evidence type="ECO:0000256" key="2">
    <source>
        <dbReference type="ARBA" id="ARBA00022908"/>
    </source>
</evidence>
<dbReference type="InterPro" id="IPR050090">
    <property type="entry name" value="Tyrosine_recombinase_XerCD"/>
</dbReference>
<dbReference type="GO" id="GO:0006310">
    <property type="term" value="P:DNA recombination"/>
    <property type="evidence" value="ECO:0007669"/>
    <property type="project" value="UniProtKB-KW"/>
</dbReference>
<dbReference type="Pfam" id="PF00589">
    <property type="entry name" value="Phage_integrase"/>
    <property type="match status" value="1"/>
</dbReference>
<dbReference type="AlphaFoldDB" id="A0A235B6H8"/>
<organism evidence="8 9">
    <name type="scientific">Paludifilum halophilum</name>
    <dbReference type="NCBI Taxonomy" id="1642702"/>
    <lineage>
        <taxon>Bacteria</taxon>
        <taxon>Bacillati</taxon>
        <taxon>Bacillota</taxon>
        <taxon>Bacilli</taxon>
        <taxon>Bacillales</taxon>
        <taxon>Thermoactinomycetaceae</taxon>
        <taxon>Paludifilum</taxon>
    </lineage>
</organism>
<dbReference type="CDD" id="cd01189">
    <property type="entry name" value="INT_ICEBs1_C_like"/>
    <property type="match status" value="1"/>
</dbReference>
<dbReference type="SUPFAM" id="SSF56349">
    <property type="entry name" value="DNA breaking-rejoining enzymes"/>
    <property type="match status" value="1"/>
</dbReference>
<feature type="domain" description="Tyr recombinase" evidence="6">
    <location>
        <begin position="205"/>
        <end position="404"/>
    </location>
</feature>
<evidence type="ECO:0000259" key="7">
    <source>
        <dbReference type="PROSITE" id="PS51900"/>
    </source>
</evidence>
<dbReference type="EMBL" id="NOWF01000004">
    <property type="protein sequence ID" value="OYD07900.1"/>
    <property type="molecule type" value="Genomic_DNA"/>
</dbReference>
<dbReference type="InterPro" id="IPR044068">
    <property type="entry name" value="CB"/>
</dbReference>
<dbReference type="OrthoDB" id="9803188at2"/>
<dbReference type="Pfam" id="PF14657">
    <property type="entry name" value="Arm-DNA-bind_4"/>
    <property type="match status" value="1"/>
</dbReference>
<name>A0A235B6H8_9BACL</name>
<dbReference type="Gene3D" id="1.10.150.130">
    <property type="match status" value="1"/>
</dbReference>
<evidence type="ECO:0000313" key="9">
    <source>
        <dbReference type="Proteomes" id="UP000215459"/>
    </source>
</evidence>
<comment type="caution">
    <text evidence="8">The sequence shown here is derived from an EMBL/GenBank/DDBJ whole genome shotgun (WGS) entry which is preliminary data.</text>
</comment>
<dbReference type="Proteomes" id="UP000215459">
    <property type="component" value="Unassembled WGS sequence"/>
</dbReference>
<dbReference type="InterPro" id="IPR010998">
    <property type="entry name" value="Integrase_recombinase_N"/>
</dbReference>
<dbReference type="PROSITE" id="PS51900">
    <property type="entry name" value="CB"/>
    <property type="match status" value="1"/>
</dbReference>
<dbReference type="InterPro" id="IPR013762">
    <property type="entry name" value="Integrase-like_cat_sf"/>
</dbReference>